<evidence type="ECO:0000256" key="3">
    <source>
        <dbReference type="ARBA" id="ARBA00022912"/>
    </source>
</evidence>
<evidence type="ECO:0000256" key="1">
    <source>
        <dbReference type="ARBA" id="ARBA00011063"/>
    </source>
</evidence>
<protein>
    <recommendedName>
        <fullName evidence="5">Phosphotyrosine protein phosphatase I domain-containing protein</fullName>
    </recommendedName>
</protein>
<keyword evidence="3" id="KW-0904">Protein phosphatase</keyword>
<feature type="active site" evidence="4">
    <location>
        <position position="20"/>
    </location>
</feature>
<proteinExistence type="inferred from homology"/>
<dbReference type="PANTHER" id="PTHR11717">
    <property type="entry name" value="LOW MOLECULAR WEIGHT PROTEIN TYROSINE PHOSPHATASE"/>
    <property type="match status" value="1"/>
</dbReference>
<dbReference type="OrthoDB" id="3388at2759"/>
<evidence type="ECO:0000313" key="6">
    <source>
        <dbReference type="EMBL" id="KIL58977.1"/>
    </source>
</evidence>
<feature type="domain" description="Phosphotyrosine protein phosphatase I" evidence="5">
    <location>
        <begin position="8"/>
        <end position="150"/>
    </location>
</feature>
<name>A0A0C2WCE4_AMAMK</name>
<keyword evidence="2" id="KW-0378">Hydrolase</keyword>
<dbReference type="PANTHER" id="PTHR11717:SF7">
    <property type="entry name" value="LOW MOLECULAR WEIGHT PHOSPHOTYROSINE PROTEIN PHOSPHATASE"/>
    <property type="match status" value="1"/>
</dbReference>
<dbReference type="InterPro" id="IPR023485">
    <property type="entry name" value="Ptyr_pPase"/>
</dbReference>
<reference evidence="6 7" key="1">
    <citation type="submission" date="2014-04" db="EMBL/GenBank/DDBJ databases">
        <title>Evolutionary Origins and Diversification of the Mycorrhizal Mutualists.</title>
        <authorList>
            <consortium name="DOE Joint Genome Institute"/>
            <consortium name="Mycorrhizal Genomics Consortium"/>
            <person name="Kohler A."/>
            <person name="Kuo A."/>
            <person name="Nagy L.G."/>
            <person name="Floudas D."/>
            <person name="Copeland A."/>
            <person name="Barry K.W."/>
            <person name="Cichocki N."/>
            <person name="Veneault-Fourrey C."/>
            <person name="LaButti K."/>
            <person name="Lindquist E.A."/>
            <person name="Lipzen A."/>
            <person name="Lundell T."/>
            <person name="Morin E."/>
            <person name="Murat C."/>
            <person name="Riley R."/>
            <person name="Ohm R."/>
            <person name="Sun H."/>
            <person name="Tunlid A."/>
            <person name="Henrissat B."/>
            <person name="Grigoriev I.V."/>
            <person name="Hibbett D.S."/>
            <person name="Martin F."/>
        </authorList>
    </citation>
    <scope>NUCLEOTIDE SEQUENCE [LARGE SCALE GENOMIC DNA]</scope>
    <source>
        <strain evidence="6 7">Koide BX008</strain>
    </source>
</reference>
<dbReference type="GO" id="GO:0004725">
    <property type="term" value="F:protein tyrosine phosphatase activity"/>
    <property type="evidence" value="ECO:0007669"/>
    <property type="project" value="InterPro"/>
</dbReference>
<dbReference type="SUPFAM" id="SSF52788">
    <property type="entry name" value="Phosphotyrosine protein phosphatases I"/>
    <property type="match status" value="1"/>
</dbReference>
<keyword evidence="7" id="KW-1185">Reference proteome</keyword>
<dbReference type="InterPro" id="IPR036196">
    <property type="entry name" value="Ptyr_pPase_sf"/>
</dbReference>
<gene>
    <name evidence="6" type="ORF">M378DRAFT_1023595</name>
</gene>
<dbReference type="AlphaFoldDB" id="A0A0C2WCE4"/>
<evidence type="ECO:0000259" key="5">
    <source>
        <dbReference type="SMART" id="SM00226"/>
    </source>
</evidence>
<comment type="similarity">
    <text evidence="1">Belongs to the low molecular weight phosphotyrosine protein phosphatase family.</text>
</comment>
<evidence type="ECO:0000256" key="2">
    <source>
        <dbReference type="ARBA" id="ARBA00022801"/>
    </source>
</evidence>
<dbReference type="PRINTS" id="PR00719">
    <property type="entry name" value="LMWPTPASE"/>
</dbReference>
<dbReference type="HOGENOM" id="CLU_071415_2_1_1"/>
<dbReference type="EMBL" id="KN818325">
    <property type="protein sequence ID" value="KIL58977.1"/>
    <property type="molecule type" value="Genomic_DNA"/>
</dbReference>
<dbReference type="InterPro" id="IPR017867">
    <property type="entry name" value="Tyr_phospatase_low_mol_wt"/>
</dbReference>
<dbReference type="FunCoup" id="A0A0C2WCE4">
    <property type="interactions" value="261"/>
</dbReference>
<dbReference type="InParanoid" id="A0A0C2WCE4"/>
<dbReference type="Proteomes" id="UP000054549">
    <property type="component" value="Unassembled WGS sequence"/>
</dbReference>
<feature type="active site" description="Proton donor" evidence="4">
    <location>
        <position position="124"/>
    </location>
</feature>
<accession>A0A0C2WCE4</accession>
<dbReference type="Gene3D" id="3.40.50.2300">
    <property type="match status" value="1"/>
</dbReference>
<dbReference type="Pfam" id="PF01451">
    <property type="entry name" value="LMWPc"/>
    <property type="match status" value="1"/>
</dbReference>
<dbReference type="STRING" id="946122.A0A0C2WCE4"/>
<dbReference type="CDD" id="cd16343">
    <property type="entry name" value="LMWPTP"/>
    <property type="match status" value="1"/>
</dbReference>
<dbReference type="InterPro" id="IPR050438">
    <property type="entry name" value="LMW_PTPase"/>
</dbReference>
<sequence>MTSSQKPIRALVVCYGNYCRSPMGEAVLRHIASERGIDIAVDSCGLNGNYGIDPDARTVMVCKKNNVPISHQARRLKISDYTNFTHILASDESNLRFINKKKPANTTAEIRLWGSYLDGEIIPDPYGGGKEEFNQVFQQCVAYSNAFLDEVTGNGTV</sequence>
<evidence type="ECO:0000256" key="4">
    <source>
        <dbReference type="PIRSR" id="PIRSR617867-1"/>
    </source>
</evidence>
<evidence type="ECO:0000313" key="7">
    <source>
        <dbReference type="Proteomes" id="UP000054549"/>
    </source>
</evidence>
<feature type="active site" description="Nucleophile" evidence="4">
    <location>
        <position position="14"/>
    </location>
</feature>
<organism evidence="6 7">
    <name type="scientific">Amanita muscaria (strain Koide BX008)</name>
    <dbReference type="NCBI Taxonomy" id="946122"/>
    <lineage>
        <taxon>Eukaryota</taxon>
        <taxon>Fungi</taxon>
        <taxon>Dikarya</taxon>
        <taxon>Basidiomycota</taxon>
        <taxon>Agaricomycotina</taxon>
        <taxon>Agaricomycetes</taxon>
        <taxon>Agaricomycetidae</taxon>
        <taxon>Agaricales</taxon>
        <taxon>Pluteineae</taxon>
        <taxon>Amanitaceae</taxon>
        <taxon>Amanita</taxon>
    </lineage>
</organism>
<dbReference type="SMART" id="SM00226">
    <property type="entry name" value="LMWPc"/>
    <property type="match status" value="1"/>
</dbReference>